<feature type="compositionally biased region" description="Basic and acidic residues" evidence="1">
    <location>
        <begin position="70"/>
        <end position="79"/>
    </location>
</feature>
<protein>
    <submittedName>
        <fullName evidence="2">Uncharacterized protein</fullName>
    </submittedName>
</protein>
<name>A0A8T0UD46_PANVG</name>
<feature type="region of interest" description="Disordered" evidence="1">
    <location>
        <begin position="70"/>
        <end position="103"/>
    </location>
</feature>
<organism evidence="2 3">
    <name type="scientific">Panicum virgatum</name>
    <name type="common">Blackwell switchgrass</name>
    <dbReference type="NCBI Taxonomy" id="38727"/>
    <lineage>
        <taxon>Eukaryota</taxon>
        <taxon>Viridiplantae</taxon>
        <taxon>Streptophyta</taxon>
        <taxon>Embryophyta</taxon>
        <taxon>Tracheophyta</taxon>
        <taxon>Spermatophyta</taxon>
        <taxon>Magnoliopsida</taxon>
        <taxon>Liliopsida</taxon>
        <taxon>Poales</taxon>
        <taxon>Poaceae</taxon>
        <taxon>PACMAD clade</taxon>
        <taxon>Panicoideae</taxon>
        <taxon>Panicodae</taxon>
        <taxon>Paniceae</taxon>
        <taxon>Panicinae</taxon>
        <taxon>Panicum</taxon>
        <taxon>Panicum sect. Hiantes</taxon>
    </lineage>
</organism>
<evidence type="ECO:0000313" key="2">
    <source>
        <dbReference type="EMBL" id="KAG2620018.1"/>
    </source>
</evidence>
<accession>A0A8T0UD46</accession>
<reference evidence="2" key="1">
    <citation type="submission" date="2020-05" db="EMBL/GenBank/DDBJ databases">
        <title>WGS assembly of Panicum virgatum.</title>
        <authorList>
            <person name="Lovell J.T."/>
            <person name="Jenkins J."/>
            <person name="Shu S."/>
            <person name="Juenger T.E."/>
            <person name="Schmutz J."/>
        </authorList>
    </citation>
    <scope>NUCLEOTIDE SEQUENCE</scope>
    <source>
        <strain evidence="2">AP13</strain>
    </source>
</reference>
<dbReference type="Proteomes" id="UP000823388">
    <property type="component" value="Chromosome 3N"/>
</dbReference>
<dbReference type="EMBL" id="CM029042">
    <property type="protein sequence ID" value="KAG2620018.1"/>
    <property type="molecule type" value="Genomic_DNA"/>
</dbReference>
<evidence type="ECO:0000256" key="1">
    <source>
        <dbReference type="SAM" id="MobiDB-lite"/>
    </source>
</evidence>
<comment type="caution">
    <text evidence="2">The sequence shown here is derived from an EMBL/GenBank/DDBJ whole genome shotgun (WGS) entry which is preliminary data.</text>
</comment>
<feature type="compositionally biased region" description="Basic and acidic residues" evidence="1">
    <location>
        <begin position="92"/>
        <end position="103"/>
    </location>
</feature>
<dbReference type="AlphaFoldDB" id="A0A8T0UD46"/>
<evidence type="ECO:0000313" key="3">
    <source>
        <dbReference type="Proteomes" id="UP000823388"/>
    </source>
</evidence>
<keyword evidence="3" id="KW-1185">Reference proteome</keyword>
<proteinExistence type="predicted"/>
<gene>
    <name evidence="2" type="ORF">PVAP13_3NG106401</name>
</gene>
<sequence>MHGEGVACRGRATLGVHVVGPRKGGARVGLEFNPGSGWKKAQIGGGHCMWCRESGERRCKWGARLGRLQPKKEREEGWKGEGGLAGKGSDLGWRESRPTRLYL</sequence>